<organism evidence="2 3">
    <name type="scientific">Stentor coeruleus</name>
    <dbReference type="NCBI Taxonomy" id="5963"/>
    <lineage>
        <taxon>Eukaryota</taxon>
        <taxon>Sar</taxon>
        <taxon>Alveolata</taxon>
        <taxon>Ciliophora</taxon>
        <taxon>Postciliodesmatophora</taxon>
        <taxon>Heterotrichea</taxon>
        <taxon>Heterotrichida</taxon>
        <taxon>Stentoridae</taxon>
        <taxon>Stentor</taxon>
    </lineage>
</organism>
<reference evidence="2 3" key="1">
    <citation type="submission" date="2016-11" db="EMBL/GenBank/DDBJ databases">
        <title>The macronuclear genome of Stentor coeruleus: a giant cell with tiny introns.</title>
        <authorList>
            <person name="Slabodnick M."/>
            <person name="Ruby J.G."/>
            <person name="Reiff S.B."/>
            <person name="Swart E.C."/>
            <person name="Gosai S."/>
            <person name="Prabakaran S."/>
            <person name="Witkowska E."/>
            <person name="Larue G.E."/>
            <person name="Fisher S."/>
            <person name="Freeman R.M."/>
            <person name="Gunawardena J."/>
            <person name="Chu W."/>
            <person name="Stover N.A."/>
            <person name="Gregory B.D."/>
            <person name="Nowacki M."/>
            <person name="Derisi J."/>
            <person name="Roy S.W."/>
            <person name="Marshall W.F."/>
            <person name="Sood P."/>
        </authorList>
    </citation>
    <scope>NUCLEOTIDE SEQUENCE [LARGE SCALE GENOMIC DNA]</scope>
    <source>
        <strain evidence="2">WM001</strain>
    </source>
</reference>
<protein>
    <submittedName>
        <fullName evidence="2">Uncharacterized protein</fullName>
    </submittedName>
</protein>
<proteinExistence type="predicted"/>
<gene>
    <name evidence="2" type="ORF">SteCoe_21438</name>
</gene>
<feature type="coiled-coil region" evidence="1">
    <location>
        <begin position="117"/>
        <end position="165"/>
    </location>
</feature>
<name>A0A1R2BPL3_9CILI</name>
<evidence type="ECO:0000313" key="2">
    <source>
        <dbReference type="EMBL" id="OMJ78677.1"/>
    </source>
</evidence>
<comment type="caution">
    <text evidence="2">The sequence shown here is derived from an EMBL/GenBank/DDBJ whole genome shotgun (WGS) entry which is preliminary data.</text>
</comment>
<dbReference type="EMBL" id="MPUH01000509">
    <property type="protein sequence ID" value="OMJ78677.1"/>
    <property type="molecule type" value="Genomic_DNA"/>
</dbReference>
<evidence type="ECO:0000256" key="1">
    <source>
        <dbReference type="SAM" id="Coils"/>
    </source>
</evidence>
<dbReference type="Proteomes" id="UP000187209">
    <property type="component" value="Unassembled WGS sequence"/>
</dbReference>
<keyword evidence="3" id="KW-1185">Reference proteome</keyword>
<dbReference type="AlphaFoldDB" id="A0A1R2BPL3"/>
<accession>A0A1R2BPL3</accession>
<feature type="coiled-coil region" evidence="1">
    <location>
        <begin position="213"/>
        <end position="432"/>
    </location>
</feature>
<sequence length="462" mass="54517">MGASCFKADHENEVIIEANRSKNIINIPPSDIQAVAEKEILNSDPSLYENKSNRNNSMLGSFNEDLGENISQINSSNEIIIYEERFCANCKQIVKENYLNFTKYINAKNHEFYCEVIEKYKSENQILKSDFEILNKKNHIMHTENENLKEELECLIEKNKLYTNKIQTPDNQLIIYKDKEKSKTKQGSILLIYKNPVISIEGTLEHRQFLKEKNQIEYQLLELKKNIENKNKEYDEVSKKLINSEITKAEINESYKKLLEKLNEIVENHEKVNQENKNLQNTLFTIENDLKKEKDEKTQVLNKLIELEKEIKNTLLTTVQDLEEKNKDLNDKISECDAFRKNSQYIIENNVKLAQEIRMTKEKLEDLKKENKKLTEELKISKDLNNRYEKQINEVTFEVLRDSEITALNQNIKLTNQNLAELQEKYNELAKIDADTKYTENFEYYKKVINELQNTINCTGYY</sequence>
<keyword evidence="1" id="KW-0175">Coiled coil</keyword>
<evidence type="ECO:0000313" key="3">
    <source>
        <dbReference type="Proteomes" id="UP000187209"/>
    </source>
</evidence>